<dbReference type="FunFam" id="3.30.50.10:FF:000042">
    <property type="entry name" value="Nuclear hormone receptor HR96"/>
    <property type="match status" value="1"/>
</dbReference>
<dbReference type="Proteomes" id="UP000594454">
    <property type="component" value="Chromosome 3"/>
</dbReference>
<dbReference type="PROSITE" id="PS51843">
    <property type="entry name" value="NR_LBD"/>
    <property type="match status" value="1"/>
</dbReference>
<evidence type="ECO:0000256" key="11">
    <source>
        <dbReference type="SAM" id="MobiDB-lite"/>
    </source>
</evidence>
<gene>
    <name evidence="14" type="ORF">HERILL_LOCUS6833</name>
</gene>
<keyword evidence="2 10" id="KW-0479">Metal-binding</keyword>
<dbReference type="Pfam" id="PF00105">
    <property type="entry name" value="zf-C4"/>
    <property type="match status" value="1"/>
</dbReference>
<evidence type="ECO:0000256" key="5">
    <source>
        <dbReference type="ARBA" id="ARBA00023015"/>
    </source>
</evidence>
<evidence type="ECO:0000256" key="1">
    <source>
        <dbReference type="ARBA" id="ARBA00004123"/>
    </source>
</evidence>
<dbReference type="OMA" id="AAWKVPH"/>
<feature type="domain" description="Nuclear receptor" evidence="12">
    <location>
        <begin position="5"/>
        <end position="80"/>
    </location>
</feature>
<dbReference type="SUPFAM" id="SSF57716">
    <property type="entry name" value="Glucocorticoid receptor-like (DNA-binding domain)"/>
    <property type="match status" value="1"/>
</dbReference>
<name>A0A7R8YTR1_HERIL</name>
<evidence type="ECO:0000256" key="2">
    <source>
        <dbReference type="ARBA" id="ARBA00022723"/>
    </source>
</evidence>
<evidence type="ECO:0000256" key="3">
    <source>
        <dbReference type="ARBA" id="ARBA00022771"/>
    </source>
</evidence>
<dbReference type="SUPFAM" id="SSF48508">
    <property type="entry name" value="Nuclear receptor ligand-binding domain"/>
    <property type="match status" value="1"/>
</dbReference>
<dbReference type="PRINTS" id="PR00047">
    <property type="entry name" value="STROIDFINGER"/>
</dbReference>
<dbReference type="InterPro" id="IPR000536">
    <property type="entry name" value="Nucl_hrmn_rcpt_lig-bd"/>
</dbReference>
<dbReference type="GO" id="GO:0004879">
    <property type="term" value="F:nuclear receptor activity"/>
    <property type="evidence" value="ECO:0007669"/>
    <property type="project" value="TreeGrafter"/>
</dbReference>
<dbReference type="PROSITE" id="PS00031">
    <property type="entry name" value="NUCLEAR_REC_DBD_1"/>
    <property type="match status" value="1"/>
</dbReference>
<organism evidence="14 15">
    <name type="scientific">Hermetia illucens</name>
    <name type="common">Black soldier fly</name>
    <dbReference type="NCBI Taxonomy" id="343691"/>
    <lineage>
        <taxon>Eukaryota</taxon>
        <taxon>Metazoa</taxon>
        <taxon>Ecdysozoa</taxon>
        <taxon>Arthropoda</taxon>
        <taxon>Hexapoda</taxon>
        <taxon>Insecta</taxon>
        <taxon>Pterygota</taxon>
        <taxon>Neoptera</taxon>
        <taxon>Endopterygota</taxon>
        <taxon>Diptera</taxon>
        <taxon>Brachycera</taxon>
        <taxon>Stratiomyomorpha</taxon>
        <taxon>Stratiomyidae</taxon>
        <taxon>Hermetiinae</taxon>
        <taxon>Hermetia</taxon>
    </lineage>
</organism>
<dbReference type="InterPro" id="IPR001628">
    <property type="entry name" value="Znf_hrmn_rcpt"/>
</dbReference>
<comment type="subcellular location">
    <subcellularLocation>
        <location evidence="1 10">Nucleus</location>
    </subcellularLocation>
</comment>
<feature type="compositionally biased region" description="Polar residues" evidence="11">
    <location>
        <begin position="350"/>
        <end position="361"/>
    </location>
</feature>
<evidence type="ECO:0000313" key="15">
    <source>
        <dbReference type="Proteomes" id="UP000594454"/>
    </source>
</evidence>
<dbReference type="GO" id="GO:0030154">
    <property type="term" value="P:cell differentiation"/>
    <property type="evidence" value="ECO:0007669"/>
    <property type="project" value="TreeGrafter"/>
</dbReference>
<dbReference type="GO" id="GO:0000122">
    <property type="term" value="P:negative regulation of transcription by RNA polymerase II"/>
    <property type="evidence" value="ECO:0007669"/>
    <property type="project" value="TreeGrafter"/>
</dbReference>
<dbReference type="PROSITE" id="PS51030">
    <property type="entry name" value="NUCLEAR_REC_DBD_2"/>
    <property type="match status" value="1"/>
</dbReference>
<dbReference type="FunFam" id="1.10.565.10:FF:000035">
    <property type="entry name" value="Nuclear hormone receptor HR96"/>
    <property type="match status" value="1"/>
</dbReference>
<evidence type="ECO:0000256" key="7">
    <source>
        <dbReference type="ARBA" id="ARBA00023163"/>
    </source>
</evidence>
<evidence type="ECO:0000313" key="14">
    <source>
        <dbReference type="EMBL" id="CAD7083910.1"/>
    </source>
</evidence>
<feature type="region of interest" description="Disordered" evidence="11">
    <location>
        <begin position="124"/>
        <end position="178"/>
    </location>
</feature>
<keyword evidence="4 10" id="KW-0862">Zinc</keyword>
<dbReference type="InterPro" id="IPR013088">
    <property type="entry name" value="Znf_NHR/GATA"/>
</dbReference>
<feature type="compositionally biased region" description="Basic and acidic residues" evidence="11">
    <location>
        <begin position="124"/>
        <end position="133"/>
    </location>
</feature>
<dbReference type="InParanoid" id="A0A7R8YTR1"/>
<feature type="compositionally biased region" description="Low complexity" evidence="11">
    <location>
        <begin position="135"/>
        <end position="148"/>
    </location>
</feature>
<dbReference type="GO" id="GO:0006950">
    <property type="term" value="P:response to stress"/>
    <property type="evidence" value="ECO:0007669"/>
    <property type="project" value="UniProtKB-ARBA"/>
</dbReference>
<keyword evidence="9 10" id="KW-0539">Nucleus</keyword>
<evidence type="ECO:0000259" key="12">
    <source>
        <dbReference type="PROSITE" id="PS51030"/>
    </source>
</evidence>
<evidence type="ECO:0000256" key="6">
    <source>
        <dbReference type="ARBA" id="ARBA00023125"/>
    </source>
</evidence>
<dbReference type="GO" id="GO:0008270">
    <property type="term" value="F:zinc ion binding"/>
    <property type="evidence" value="ECO:0007669"/>
    <property type="project" value="UniProtKB-KW"/>
</dbReference>
<dbReference type="PANTHER" id="PTHR24082">
    <property type="entry name" value="NUCLEAR HORMONE RECEPTOR"/>
    <property type="match status" value="1"/>
</dbReference>
<sequence>MPPSKKCCMVCGDKALGYNFNAITCESCKAFFRRNALLSKEFTCPFSQNCEITVITRRFCQRCRLEKCFRIGMKKEHIMSEEDKIQKRKKIEMNRAKRKMLEKRDTDPAFHMLSKIKREEGSEVEEWLDRDKAMSPSEYSNSSMSSSSRFDKPEESNFASPVAVTSTSEGTPLPSRDSSAEVLVDSIVASPETAGRVIGHLMRTPKDAVEVMTKIISSPTEAMKLISHLISYPGDALKIISKIMNSPFDALTVFTKFMSSPTDALEIISKIANSPGDVLQFMQQLMSSPEDALDIMNKFMNSPAEALRMINKMVNYKVDSTTETCESNRQAFANTSGYTMINSVLNSVQSPSSTATLSPDNAATPAGPSRAVHEATIQSPSNIYSEPSETKTTSQVQTEATDEAVAGSSTSGPGMVYGQAGCSKEEGTKNILEDVENRPIQPNSIESALCEAIKLEYETFSSIPQNYTENRELNDTEQTKLSELIVASRALYYPLDDDMASMANEEVKVKSDNNSQSPELLKLINLTAIAIRRLIKMSKKISAFRNMCQEDQIALLKGGCTEMMIMRSVMSYDCAKASWKIPHSQEDMSNIKADILKLAKNNIYEEHDRFNRSFDPKWRSDENIILLMCAILLFSPNRPRVIHSDVIKLEQNSYYYLLRRYLESVYPGCEAKSTFIKLIQKINEVQRLNEIVIGVYLNVSPSQVEPLLRELFDLKNH</sequence>
<proteinExistence type="inferred from homology"/>
<comment type="similarity">
    <text evidence="10">Belongs to the nuclear hormone receptor family.</text>
</comment>
<keyword evidence="3 10" id="KW-0863">Zinc-finger</keyword>
<evidence type="ECO:0000256" key="10">
    <source>
        <dbReference type="RuleBase" id="RU004334"/>
    </source>
</evidence>
<dbReference type="InterPro" id="IPR050234">
    <property type="entry name" value="Nuclear_hormone_rcpt_NR1"/>
</dbReference>
<dbReference type="OrthoDB" id="6352325at2759"/>
<feature type="domain" description="NR LBD" evidence="13">
    <location>
        <begin position="494"/>
        <end position="717"/>
    </location>
</feature>
<evidence type="ECO:0008006" key="16">
    <source>
        <dbReference type="Google" id="ProtNLM"/>
    </source>
</evidence>
<dbReference type="AlphaFoldDB" id="A0A7R8YTR1"/>
<dbReference type="Gene3D" id="3.30.50.10">
    <property type="entry name" value="Erythroid Transcription Factor GATA-1, subunit A"/>
    <property type="match status" value="1"/>
</dbReference>
<keyword evidence="15" id="KW-1185">Reference proteome</keyword>
<dbReference type="CDD" id="cd06966">
    <property type="entry name" value="NR_DBD_CAR"/>
    <property type="match status" value="1"/>
</dbReference>
<dbReference type="FunCoup" id="A0A7R8YTR1">
    <property type="interactions" value="59"/>
</dbReference>
<dbReference type="Pfam" id="PF00104">
    <property type="entry name" value="Hormone_recep"/>
    <property type="match status" value="1"/>
</dbReference>
<dbReference type="GO" id="GO:0005634">
    <property type="term" value="C:nucleus"/>
    <property type="evidence" value="ECO:0007669"/>
    <property type="project" value="UniProtKB-SubCell"/>
</dbReference>
<evidence type="ECO:0000256" key="8">
    <source>
        <dbReference type="ARBA" id="ARBA00023170"/>
    </source>
</evidence>
<dbReference type="SMART" id="SM00430">
    <property type="entry name" value="HOLI"/>
    <property type="match status" value="1"/>
</dbReference>
<keyword evidence="5 10" id="KW-0805">Transcription regulation</keyword>
<evidence type="ECO:0000256" key="4">
    <source>
        <dbReference type="ARBA" id="ARBA00022833"/>
    </source>
</evidence>
<evidence type="ECO:0000259" key="13">
    <source>
        <dbReference type="PROSITE" id="PS51843"/>
    </source>
</evidence>
<dbReference type="InterPro" id="IPR035500">
    <property type="entry name" value="NHR-like_dom_sf"/>
</dbReference>
<reference evidence="14 15" key="1">
    <citation type="submission" date="2020-11" db="EMBL/GenBank/DDBJ databases">
        <authorList>
            <person name="Wallbank WR R."/>
            <person name="Pardo Diaz C."/>
            <person name="Kozak K."/>
            <person name="Martin S."/>
            <person name="Jiggins C."/>
            <person name="Moest M."/>
            <person name="Warren A I."/>
            <person name="Generalovic N T."/>
            <person name="Byers J.R.P. K."/>
            <person name="Montejo-Kovacevich G."/>
            <person name="Yen C E."/>
        </authorList>
    </citation>
    <scope>NUCLEOTIDE SEQUENCE [LARGE SCALE GENOMIC DNA]</scope>
</reference>
<keyword evidence="7 10" id="KW-0804">Transcription</keyword>
<feature type="compositionally biased region" description="Polar residues" evidence="11">
    <location>
        <begin position="157"/>
        <end position="170"/>
    </location>
</feature>
<dbReference type="SMART" id="SM00399">
    <property type="entry name" value="ZnF_C4"/>
    <property type="match status" value="1"/>
</dbReference>
<dbReference type="GO" id="GO:0000978">
    <property type="term" value="F:RNA polymerase II cis-regulatory region sequence-specific DNA binding"/>
    <property type="evidence" value="ECO:0007669"/>
    <property type="project" value="TreeGrafter"/>
</dbReference>
<keyword evidence="6 10" id="KW-0238">DNA-binding</keyword>
<protein>
    <recommendedName>
        <fullName evidence="16">Nuclear hormone receptor HR96</fullName>
    </recommendedName>
</protein>
<dbReference type="GO" id="GO:0045944">
    <property type="term" value="P:positive regulation of transcription by RNA polymerase II"/>
    <property type="evidence" value="ECO:0007669"/>
    <property type="project" value="TreeGrafter"/>
</dbReference>
<feature type="region of interest" description="Disordered" evidence="11">
    <location>
        <begin position="350"/>
        <end position="373"/>
    </location>
</feature>
<keyword evidence="8 10" id="KW-0675">Receptor</keyword>
<dbReference type="PANTHER" id="PTHR24082:SF283">
    <property type="entry name" value="NUCLEAR HORMONE RECEPTOR HR96"/>
    <property type="match status" value="1"/>
</dbReference>
<dbReference type="Gene3D" id="1.10.565.10">
    <property type="entry name" value="Retinoid X Receptor"/>
    <property type="match status" value="1"/>
</dbReference>
<dbReference type="EMBL" id="LR899011">
    <property type="protein sequence ID" value="CAD7083910.1"/>
    <property type="molecule type" value="Genomic_DNA"/>
</dbReference>
<accession>A0A7R8YTR1</accession>
<dbReference type="CDD" id="cd06929">
    <property type="entry name" value="NR_LBD_F1"/>
    <property type="match status" value="1"/>
</dbReference>
<evidence type="ECO:0000256" key="9">
    <source>
        <dbReference type="ARBA" id="ARBA00023242"/>
    </source>
</evidence>